<proteinExistence type="predicted"/>
<dbReference type="InterPro" id="IPR001296">
    <property type="entry name" value="Glyco_trans_1"/>
</dbReference>
<dbReference type="Pfam" id="PF00534">
    <property type="entry name" value="Glycos_transf_1"/>
    <property type="match status" value="1"/>
</dbReference>
<dbReference type="EMBL" id="JBHSKS010000003">
    <property type="protein sequence ID" value="MFC5191152.1"/>
    <property type="molecule type" value="Genomic_DNA"/>
</dbReference>
<keyword evidence="3" id="KW-1185">Reference proteome</keyword>
<organism evidence="2 3">
    <name type="scientific">Algoriphagus aquatilis</name>
    <dbReference type="NCBI Taxonomy" id="490186"/>
    <lineage>
        <taxon>Bacteria</taxon>
        <taxon>Pseudomonadati</taxon>
        <taxon>Bacteroidota</taxon>
        <taxon>Cytophagia</taxon>
        <taxon>Cytophagales</taxon>
        <taxon>Cyclobacteriaceae</taxon>
        <taxon>Algoriphagus</taxon>
    </lineage>
</organism>
<accession>A0ABW0BTR7</accession>
<dbReference type="EC" id="2.4.-.-" evidence="2"/>
<name>A0ABW0BTR7_9BACT</name>
<keyword evidence="2" id="KW-0328">Glycosyltransferase</keyword>
<gene>
    <name evidence="2" type="ORF">ACFPIK_05190</name>
</gene>
<reference evidence="3" key="1">
    <citation type="journal article" date="2019" name="Int. J. Syst. Evol. Microbiol.">
        <title>The Global Catalogue of Microorganisms (GCM) 10K type strain sequencing project: providing services to taxonomists for standard genome sequencing and annotation.</title>
        <authorList>
            <consortium name="The Broad Institute Genomics Platform"/>
            <consortium name="The Broad Institute Genome Sequencing Center for Infectious Disease"/>
            <person name="Wu L."/>
            <person name="Ma J."/>
        </authorList>
    </citation>
    <scope>NUCLEOTIDE SEQUENCE [LARGE SCALE GENOMIC DNA]</scope>
    <source>
        <strain evidence="3">CGMCC 1.7030</strain>
    </source>
</reference>
<evidence type="ECO:0000313" key="3">
    <source>
        <dbReference type="Proteomes" id="UP001596163"/>
    </source>
</evidence>
<dbReference type="SUPFAM" id="SSF53756">
    <property type="entry name" value="UDP-Glycosyltransferase/glycogen phosphorylase"/>
    <property type="match status" value="1"/>
</dbReference>
<dbReference type="GO" id="GO:0016757">
    <property type="term" value="F:glycosyltransferase activity"/>
    <property type="evidence" value="ECO:0007669"/>
    <property type="project" value="UniProtKB-KW"/>
</dbReference>
<comment type="caution">
    <text evidence="2">The sequence shown here is derived from an EMBL/GenBank/DDBJ whole genome shotgun (WGS) entry which is preliminary data.</text>
</comment>
<sequence length="390" mass="43621">MKILYIHNSYAGNNSGEEHAAEGLAYLLTQNGHEVSWYRRSSDEIAQSKFGAVKAFFTGIYNPVAVAEIKRILEDFKPDLVQIQNIYPLISPAIFGMIKKMGIPIVMRCPNYRLFCPNGLHLDTKGKVCESCLGKGREWNGVSKNCESSRLKSTGYALRNFFARAFWKIQDDVDAFIVQSEFQKQKFIQNGIPEKKLFIVPGLTPSVPKNETKLGDLVSFVGRISPEKGIIEFLEAARNLPEITFAIAGGVDESFQGLVKSSPPNVQWKGYLKGNELDQFYQDSRIIVVPGKWYEGFPNVITRAMQHSKPVITSNLGAMASIIDHEINGLLVEPGHSSQLSTVIGRLYNNPELCKQFGKAGFLKAQENYSREIIYQNLLNVYSSLPIKVA</sequence>
<dbReference type="CDD" id="cd03801">
    <property type="entry name" value="GT4_PimA-like"/>
    <property type="match status" value="1"/>
</dbReference>
<dbReference type="PANTHER" id="PTHR12526">
    <property type="entry name" value="GLYCOSYLTRANSFERASE"/>
    <property type="match status" value="1"/>
</dbReference>
<feature type="domain" description="Glycosyl transferase family 1" evidence="1">
    <location>
        <begin position="217"/>
        <end position="361"/>
    </location>
</feature>
<protein>
    <submittedName>
        <fullName evidence="2">Glycosyltransferase family 4 protein</fullName>
        <ecNumber evidence="2">2.4.-.-</ecNumber>
    </submittedName>
</protein>
<keyword evidence="2" id="KW-0808">Transferase</keyword>
<dbReference type="RefSeq" id="WP_377912935.1">
    <property type="nucleotide sequence ID" value="NZ_JBHSKS010000003.1"/>
</dbReference>
<dbReference type="Proteomes" id="UP001596163">
    <property type="component" value="Unassembled WGS sequence"/>
</dbReference>
<evidence type="ECO:0000313" key="2">
    <source>
        <dbReference type="EMBL" id="MFC5191152.1"/>
    </source>
</evidence>
<dbReference type="PANTHER" id="PTHR12526:SF638">
    <property type="entry name" value="SPORE COAT PROTEIN SA"/>
    <property type="match status" value="1"/>
</dbReference>
<dbReference type="Gene3D" id="3.40.50.2000">
    <property type="entry name" value="Glycogen Phosphorylase B"/>
    <property type="match status" value="2"/>
</dbReference>
<evidence type="ECO:0000259" key="1">
    <source>
        <dbReference type="Pfam" id="PF00534"/>
    </source>
</evidence>